<organism evidence="1 2">
    <name type="scientific">Streptomyces drozdowiczii</name>
    <dbReference type="NCBI Taxonomy" id="202862"/>
    <lineage>
        <taxon>Bacteria</taxon>
        <taxon>Bacillati</taxon>
        <taxon>Actinomycetota</taxon>
        <taxon>Actinomycetes</taxon>
        <taxon>Kitasatosporales</taxon>
        <taxon>Streptomycetaceae</taxon>
        <taxon>Streptomyces</taxon>
    </lineage>
</organism>
<evidence type="ECO:0008006" key="3">
    <source>
        <dbReference type="Google" id="ProtNLM"/>
    </source>
</evidence>
<protein>
    <recommendedName>
        <fullName evidence="3">ABC transporter permease</fullName>
    </recommendedName>
</protein>
<evidence type="ECO:0000313" key="1">
    <source>
        <dbReference type="EMBL" id="UZK53936.1"/>
    </source>
</evidence>
<accession>A0ABY6PPD7</accession>
<evidence type="ECO:0000313" key="2">
    <source>
        <dbReference type="Proteomes" id="UP001164963"/>
    </source>
</evidence>
<sequence length="196" mass="20410">MLDESHQGAGILTVEYGRSAESAVGDISVRTAVLKKGSVLNGPPVYGHGWSAAALAPFTLRSGTRPQAAHDVVLGSDLTQRAGLARGDTVTLVIGSKPTSFRVSGVAEPDSSLDRQSAVFFTDDQAARLYGTSGKIDAVGVLVSKGTRADGLADRIQKAVPGVVTYTGDDRSDVETLDVGQMQAFVSRWPARSAPP</sequence>
<reference evidence="1" key="1">
    <citation type="journal article" date="2022" name="Front. Microbiol.">
        <title>Mirubactin C rescues the lethal effect of cell wall biosynthesis mutations in Bacillus subtilis.</title>
        <authorList>
            <person name="Kepplinger B."/>
            <person name="Wen X."/>
            <person name="Tyler A.R."/>
            <person name="Kim B.Y."/>
            <person name="Brown J."/>
            <person name="Banks P."/>
            <person name="Dashti Y."/>
            <person name="Mackenzie E.S."/>
            <person name="Wills C."/>
            <person name="Kawai Y."/>
            <person name="Waldron K.J."/>
            <person name="Allenby N.E.E."/>
            <person name="Wu L.J."/>
            <person name="Hall M.J."/>
            <person name="Errington J."/>
        </authorList>
    </citation>
    <scope>NUCLEOTIDE SEQUENCE</scope>
    <source>
        <strain evidence="1">MDA8-470</strain>
    </source>
</reference>
<dbReference type="Proteomes" id="UP001164963">
    <property type="component" value="Chromosome"/>
</dbReference>
<gene>
    <name evidence="1" type="ORF">NEH16_06995</name>
</gene>
<keyword evidence="2" id="KW-1185">Reference proteome</keyword>
<name>A0ABY6PPD7_9ACTN</name>
<dbReference type="EMBL" id="CP098740">
    <property type="protein sequence ID" value="UZK53936.1"/>
    <property type="molecule type" value="Genomic_DNA"/>
</dbReference>
<dbReference type="RefSeq" id="WP_265540176.1">
    <property type="nucleotide sequence ID" value="NZ_CP098740.1"/>
</dbReference>
<proteinExistence type="predicted"/>